<keyword evidence="1" id="KW-0812">Transmembrane</keyword>
<keyword evidence="1" id="KW-1133">Transmembrane helix</keyword>
<keyword evidence="3" id="KW-1185">Reference proteome</keyword>
<protein>
    <submittedName>
        <fullName evidence="2">Uncharacterized protein</fullName>
    </submittedName>
</protein>
<reference evidence="2 3" key="1">
    <citation type="submission" date="2019-05" db="EMBL/GenBank/DDBJ databases">
        <title>Another draft genome of Portunus trituberculatus and its Hox gene families provides insights of decapod evolution.</title>
        <authorList>
            <person name="Jeong J.-H."/>
            <person name="Song I."/>
            <person name="Kim S."/>
            <person name="Choi T."/>
            <person name="Kim D."/>
            <person name="Ryu S."/>
            <person name="Kim W."/>
        </authorList>
    </citation>
    <scope>NUCLEOTIDE SEQUENCE [LARGE SCALE GENOMIC DNA]</scope>
    <source>
        <tissue evidence="2">Muscle</tissue>
    </source>
</reference>
<sequence>MVRRVARLAGRLTVVVGLCLVVDLVVVRCGGVAVPSNLRGKHNPKVERLRNNKTVPPPCKCCPSPVCASVPRETNPSFTHFYGKIAQPRDSSVNAGLWSDPRDITWCGYRGVTHVDIADVCG</sequence>
<comment type="caution">
    <text evidence="2">The sequence shown here is derived from an EMBL/GenBank/DDBJ whole genome shotgun (WGS) entry which is preliminary data.</text>
</comment>
<keyword evidence="1" id="KW-0472">Membrane</keyword>
<accession>A0A5B7H8G9</accession>
<organism evidence="2 3">
    <name type="scientific">Portunus trituberculatus</name>
    <name type="common">Swimming crab</name>
    <name type="synonym">Neptunus trituberculatus</name>
    <dbReference type="NCBI Taxonomy" id="210409"/>
    <lineage>
        <taxon>Eukaryota</taxon>
        <taxon>Metazoa</taxon>
        <taxon>Ecdysozoa</taxon>
        <taxon>Arthropoda</taxon>
        <taxon>Crustacea</taxon>
        <taxon>Multicrustacea</taxon>
        <taxon>Malacostraca</taxon>
        <taxon>Eumalacostraca</taxon>
        <taxon>Eucarida</taxon>
        <taxon>Decapoda</taxon>
        <taxon>Pleocyemata</taxon>
        <taxon>Brachyura</taxon>
        <taxon>Eubrachyura</taxon>
        <taxon>Portunoidea</taxon>
        <taxon>Portunidae</taxon>
        <taxon>Portuninae</taxon>
        <taxon>Portunus</taxon>
    </lineage>
</organism>
<evidence type="ECO:0000313" key="3">
    <source>
        <dbReference type="Proteomes" id="UP000324222"/>
    </source>
</evidence>
<gene>
    <name evidence="2" type="ORF">E2C01_061557</name>
</gene>
<feature type="transmembrane region" description="Helical" evidence="1">
    <location>
        <begin position="12"/>
        <end position="34"/>
    </location>
</feature>
<evidence type="ECO:0000256" key="1">
    <source>
        <dbReference type="SAM" id="Phobius"/>
    </source>
</evidence>
<proteinExistence type="predicted"/>
<dbReference type="AlphaFoldDB" id="A0A5B7H8G9"/>
<dbReference type="EMBL" id="VSRR010026166">
    <property type="protein sequence ID" value="MPC67382.1"/>
    <property type="molecule type" value="Genomic_DNA"/>
</dbReference>
<evidence type="ECO:0000313" key="2">
    <source>
        <dbReference type="EMBL" id="MPC67382.1"/>
    </source>
</evidence>
<dbReference type="Proteomes" id="UP000324222">
    <property type="component" value="Unassembled WGS sequence"/>
</dbReference>
<name>A0A5B7H8G9_PORTR</name>